<dbReference type="InterPro" id="IPR005661">
    <property type="entry name" value="OadB_MmdB"/>
</dbReference>
<feature type="transmembrane region" description="Helical" evidence="1">
    <location>
        <begin position="12"/>
        <end position="32"/>
    </location>
</feature>
<reference evidence="2 3" key="1">
    <citation type="submission" date="2023-03" db="EMBL/GenBank/DDBJ databases">
        <title>Complete genome sequence of Tepidibacter sp. SWIR-1, isolated from a deep-sea hydrothermal vent.</title>
        <authorList>
            <person name="Li X."/>
        </authorList>
    </citation>
    <scope>NUCLEOTIDE SEQUENCE [LARGE SCALE GENOMIC DNA]</scope>
    <source>
        <strain evidence="2 3">SWIR-1</strain>
    </source>
</reference>
<dbReference type="Proteomes" id="UP001222800">
    <property type="component" value="Chromosome"/>
</dbReference>
<dbReference type="RefSeq" id="WP_277730747.1">
    <property type="nucleotide sequence ID" value="NZ_CP120733.1"/>
</dbReference>
<gene>
    <name evidence="2" type="ORF">P4S50_10525</name>
</gene>
<evidence type="ECO:0000313" key="3">
    <source>
        <dbReference type="Proteomes" id="UP001222800"/>
    </source>
</evidence>
<proteinExistence type="predicted"/>
<keyword evidence="1" id="KW-0472">Membrane</keyword>
<evidence type="ECO:0000256" key="1">
    <source>
        <dbReference type="SAM" id="Phobius"/>
    </source>
</evidence>
<name>A0ABY8EA75_9FIRM</name>
<feature type="transmembrane region" description="Helical" evidence="1">
    <location>
        <begin position="64"/>
        <end position="87"/>
    </location>
</feature>
<organism evidence="2 3">
    <name type="scientific">Tepidibacter hydrothermalis</name>
    <dbReference type="NCBI Taxonomy" id="3036126"/>
    <lineage>
        <taxon>Bacteria</taxon>
        <taxon>Bacillati</taxon>
        <taxon>Bacillota</taxon>
        <taxon>Clostridia</taxon>
        <taxon>Peptostreptococcales</taxon>
        <taxon>Peptostreptococcaceae</taxon>
        <taxon>Tepidibacter</taxon>
    </lineage>
</organism>
<keyword evidence="1" id="KW-1133">Transmembrane helix</keyword>
<accession>A0ABY8EA75</accession>
<keyword evidence="3" id="KW-1185">Reference proteome</keyword>
<sequence>MKYRIIKKYDLKIHTMISLCVCIFINVIRHMYSVREAYSVGIIGGADGPTAIYLCGSDNVSHSLMTGILIINKFSFIPIFIILVLLYKPVKYIIEKIKVG</sequence>
<dbReference type="EMBL" id="CP120733">
    <property type="protein sequence ID" value="WFD08830.1"/>
    <property type="molecule type" value="Genomic_DNA"/>
</dbReference>
<keyword evidence="1" id="KW-0812">Transmembrane</keyword>
<dbReference type="Pfam" id="PF03977">
    <property type="entry name" value="OAD_beta"/>
    <property type="match status" value="1"/>
</dbReference>
<protein>
    <submittedName>
        <fullName evidence="2">Sodium ion-translocating decarboxylase subunit beta</fullName>
    </submittedName>
</protein>
<evidence type="ECO:0000313" key="2">
    <source>
        <dbReference type="EMBL" id="WFD08830.1"/>
    </source>
</evidence>